<keyword evidence="5" id="KW-0560">Oxidoreductase</keyword>
<keyword evidence="2 7" id="KW-0349">Heme</keyword>
<gene>
    <name evidence="10" type="ORF">SAMN02745121_08950</name>
</gene>
<accession>A0A1I2ISM6</accession>
<dbReference type="GO" id="GO:0030313">
    <property type="term" value="C:cell envelope"/>
    <property type="evidence" value="ECO:0007669"/>
    <property type="project" value="UniProtKB-SubCell"/>
</dbReference>
<dbReference type="InterPro" id="IPR036909">
    <property type="entry name" value="Cyt_c-like_dom_sf"/>
</dbReference>
<dbReference type="Pfam" id="PF03150">
    <property type="entry name" value="CCP_MauG"/>
    <property type="match status" value="1"/>
</dbReference>
<evidence type="ECO:0000256" key="4">
    <source>
        <dbReference type="ARBA" id="ARBA00022729"/>
    </source>
</evidence>
<keyword evidence="10" id="KW-0575">Peroxidase</keyword>
<keyword evidence="11" id="KW-1185">Reference proteome</keyword>
<dbReference type="GO" id="GO:0004130">
    <property type="term" value="F:cytochrome-c peroxidase activity"/>
    <property type="evidence" value="ECO:0007669"/>
    <property type="project" value="TreeGrafter"/>
</dbReference>
<keyword evidence="4" id="KW-0732">Signal</keyword>
<evidence type="ECO:0000256" key="3">
    <source>
        <dbReference type="ARBA" id="ARBA00022723"/>
    </source>
</evidence>
<dbReference type="RefSeq" id="WP_096332657.1">
    <property type="nucleotide sequence ID" value="NZ_FOMX01000082.1"/>
</dbReference>
<evidence type="ECO:0000256" key="5">
    <source>
        <dbReference type="ARBA" id="ARBA00023002"/>
    </source>
</evidence>
<evidence type="ECO:0000259" key="9">
    <source>
        <dbReference type="PROSITE" id="PS51007"/>
    </source>
</evidence>
<dbReference type="GO" id="GO:0009055">
    <property type="term" value="F:electron transfer activity"/>
    <property type="evidence" value="ECO:0007669"/>
    <property type="project" value="InterPro"/>
</dbReference>
<evidence type="ECO:0000256" key="8">
    <source>
        <dbReference type="SAM" id="MobiDB-lite"/>
    </source>
</evidence>
<reference evidence="11" key="1">
    <citation type="submission" date="2016-10" db="EMBL/GenBank/DDBJ databases">
        <authorList>
            <person name="Varghese N."/>
            <person name="Submissions S."/>
        </authorList>
    </citation>
    <scope>NUCLEOTIDE SEQUENCE [LARGE SCALE GENOMIC DNA]</scope>
    <source>
        <strain evidence="11">ATCC 25963</strain>
    </source>
</reference>
<name>A0A1I2ISM6_9BACT</name>
<dbReference type="GO" id="GO:0020037">
    <property type="term" value="F:heme binding"/>
    <property type="evidence" value="ECO:0007669"/>
    <property type="project" value="InterPro"/>
</dbReference>
<evidence type="ECO:0000313" key="10">
    <source>
        <dbReference type="EMBL" id="SFF45315.1"/>
    </source>
</evidence>
<organism evidence="10 11">
    <name type="scientific">Nannocystis exedens</name>
    <dbReference type="NCBI Taxonomy" id="54"/>
    <lineage>
        <taxon>Bacteria</taxon>
        <taxon>Pseudomonadati</taxon>
        <taxon>Myxococcota</taxon>
        <taxon>Polyangia</taxon>
        <taxon>Nannocystales</taxon>
        <taxon>Nannocystaceae</taxon>
        <taxon>Nannocystis</taxon>
    </lineage>
</organism>
<dbReference type="STRING" id="54.SAMN02745121_08950"/>
<dbReference type="Proteomes" id="UP000199400">
    <property type="component" value="Unassembled WGS sequence"/>
</dbReference>
<proteinExistence type="predicted"/>
<sequence length="497" mass="52641">MNISMHTIMIGSLLTSPIAGFLQCDSVEPSDEPGWVADADADAEGIIALESLFDGEVPAARSFKQQELSLKQLGKFVFFDKISVPKGKQGCVSCHDPAAGFTFPDDKVNQLQVAAPGAVPGAVGSIKAPTNAYVRNLPLQEQCDPSGLPCGGAFWDGRAEGNVDPVIAGATTHAGVEVFEGSAVLEGLFAQFLGPVADQALQPFPNPVEQNISPKQVCAHVAKAPYSLLYRLAWGEKIDCTDGGFMLSFKRIAVALSAWQSSDEVNSFSSKRDKALAAEIGLEGENVAFPLEGLTAQENLGHELFYGKAGCAACHSNTPVLGAEDPNKEGLDPGELYTDAAYHNIGVPRNPSIPGPPGSPGFGARTGDPDQLGLHKTPTLRNVDKRPYKGFVKAYTHNGWFKSLESLVHFYNTADVSSAGATAAKFGVTRCDPSKPDWTEAEALAANCWPEPEETGTLAIGVQFGDLDLTLAEEAALVAYLKTLTDTKTVKPPPLLQ</sequence>
<dbReference type="OrthoDB" id="9805202at2"/>
<dbReference type="InterPro" id="IPR009056">
    <property type="entry name" value="Cyt_c-like_dom"/>
</dbReference>
<protein>
    <submittedName>
        <fullName evidence="10">Cytochrome c peroxidase</fullName>
    </submittedName>
</protein>
<evidence type="ECO:0000256" key="7">
    <source>
        <dbReference type="PROSITE-ProRule" id="PRU00433"/>
    </source>
</evidence>
<dbReference type="SUPFAM" id="SSF46626">
    <property type="entry name" value="Cytochrome c"/>
    <property type="match status" value="2"/>
</dbReference>
<keyword evidence="3 7" id="KW-0479">Metal-binding</keyword>
<keyword evidence="6 7" id="KW-0408">Iron</keyword>
<feature type="domain" description="Cytochrome c" evidence="9">
    <location>
        <begin position="296"/>
        <end position="485"/>
    </location>
</feature>
<dbReference type="GO" id="GO:0046872">
    <property type="term" value="F:metal ion binding"/>
    <property type="evidence" value="ECO:0007669"/>
    <property type="project" value="UniProtKB-KW"/>
</dbReference>
<dbReference type="PANTHER" id="PTHR30600:SF10">
    <property type="entry name" value="BLL6722 PROTEIN"/>
    <property type="match status" value="1"/>
</dbReference>
<dbReference type="InterPro" id="IPR004852">
    <property type="entry name" value="Di-haem_cyt_c_peroxidsae"/>
</dbReference>
<evidence type="ECO:0000313" key="11">
    <source>
        <dbReference type="Proteomes" id="UP000199400"/>
    </source>
</evidence>
<dbReference type="PROSITE" id="PS51007">
    <property type="entry name" value="CYTC"/>
    <property type="match status" value="1"/>
</dbReference>
<dbReference type="AlphaFoldDB" id="A0A1I2ISM6"/>
<dbReference type="InterPro" id="IPR051395">
    <property type="entry name" value="Cytochrome_c_Peroxidase/MauG"/>
</dbReference>
<evidence type="ECO:0000256" key="1">
    <source>
        <dbReference type="ARBA" id="ARBA00004196"/>
    </source>
</evidence>
<evidence type="ECO:0000256" key="6">
    <source>
        <dbReference type="ARBA" id="ARBA00023004"/>
    </source>
</evidence>
<dbReference type="PANTHER" id="PTHR30600">
    <property type="entry name" value="CYTOCHROME C PEROXIDASE-RELATED"/>
    <property type="match status" value="1"/>
</dbReference>
<evidence type="ECO:0000256" key="2">
    <source>
        <dbReference type="ARBA" id="ARBA00022617"/>
    </source>
</evidence>
<comment type="subcellular location">
    <subcellularLocation>
        <location evidence="1">Cell envelope</location>
    </subcellularLocation>
</comment>
<dbReference type="EMBL" id="FOMX01000082">
    <property type="protein sequence ID" value="SFF45315.1"/>
    <property type="molecule type" value="Genomic_DNA"/>
</dbReference>
<dbReference type="Gene3D" id="1.10.760.10">
    <property type="entry name" value="Cytochrome c-like domain"/>
    <property type="match status" value="2"/>
</dbReference>
<feature type="region of interest" description="Disordered" evidence="8">
    <location>
        <begin position="352"/>
        <end position="377"/>
    </location>
</feature>